<keyword evidence="8" id="KW-0594">Phospholipid biosynthesis</keyword>
<organism evidence="11">
    <name type="scientific">marine metagenome</name>
    <dbReference type="NCBI Taxonomy" id="408172"/>
    <lineage>
        <taxon>unclassified sequences</taxon>
        <taxon>metagenomes</taxon>
        <taxon>ecological metagenomes</taxon>
    </lineage>
</organism>
<keyword evidence="1" id="KW-1003">Cell membrane</keyword>
<evidence type="ECO:0000256" key="1">
    <source>
        <dbReference type="ARBA" id="ARBA00022475"/>
    </source>
</evidence>
<evidence type="ECO:0000313" key="11">
    <source>
        <dbReference type="EMBL" id="SVD81215.1"/>
    </source>
</evidence>
<dbReference type="SMART" id="SM01207">
    <property type="entry name" value="G3P_acyltransf"/>
    <property type="match status" value="1"/>
</dbReference>
<sequence>MEIQNIILVCVIGYLIGSIQPSYLIGKLKGIDIREHGSKNAGAANITMNFGWAVGIFTGILDMLKAAVVVYLAKYFITLEPFNLLAADSFNTLPFLAGAFAVIGHNYPFYMNFKGGKGT</sequence>
<evidence type="ECO:0000256" key="4">
    <source>
        <dbReference type="ARBA" id="ARBA00022692"/>
    </source>
</evidence>
<feature type="transmembrane region" description="Helical" evidence="10">
    <location>
        <begin position="46"/>
        <end position="73"/>
    </location>
</feature>
<dbReference type="GO" id="GO:0005886">
    <property type="term" value="C:plasma membrane"/>
    <property type="evidence" value="ECO:0007669"/>
    <property type="project" value="InterPro"/>
</dbReference>
<keyword evidence="3" id="KW-0808">Transferase</keyword>
<gene>
    <name evidence="11" type="ORF">METZ01_LOCUS434069</name>
</gene>
<dbReference type="PANTHER" id="PTHR30309:SF0">
    <property type="entry name" value="GLYCEROL-3-PHOSPHATE ACYLTRANSFERASE-RELATED"/>
    <property type="match status" value="1"/>
</dbReference>
<evidence type="ECO:0000256" key="6">
    <source>
        <dbReference type="ARBA" id="ARBA00023098"/>
    </source>
</evidence>
<evidence type="ECO:0000256" key="10">
    <source>
        <dbReference type="SAM" id="Phobius"/>
    </source>
</evidence>
<proteinExistence type="predicted"/>
<protein>
    <recommendedName>
        <fullName evidence="12">Glycerol-3-phosphate acyltransferase</fullName>
    </recommendedName>
</protein>
<evidence type="ECO:0000256" key="9">
    <source>
        <dbReference type="ARBA" id="ARBA00023264"/>
    </source>
</evidence>
<dbReference type="EMBL" id="UINC01174874">
    <property type="protein sequence ID" value="SVD81215.1"/>
    <property type="molecule type" value="Genomic_DNA"/>
</dbReference>
<keyword evidence="6" id="KW-0443">Lipid metabolism</keyword>
<feature type="non-terminal residue" evidence="11">
    <location>
        <position position="119"/>
    </location>
</feature>
<evidence type="ECO:0000256" key="5">
    <source>
        <dbReference type="ARBA" id="ARBA00022989"/>
    </source>
</evidence>
<reference evidence="11" key="1">
    <citation type="submission" date="2018-05" db="EMBL/GenBank/DDBJ databases">
        <authorList>
            <person name="Lanie J.A."/>
            <person name="Ng W.-L."/>
            <person name="Kazmierczak K.M."/>
            <person name="Andrzejewski T.M."/>
            <person name="Davidsen T.M."/>
            <person name="Wayne K.J."/>
            <person name="Tettelin H."/>
            <person name="Glass J.I."/>
            <person name="Rusch D."/>
            <person name="Podicherti R."/>
            <person name="Tsui H.-C.T."/>
            <person name="Winkler M.E."/>
        </authorList>
    </citation>
    <scope>NUCLEOTIDE SEQUENCE</scope>
</reference>
<dbReference type="PANTHER" id="PTHR30309">
    <property type="entry name" value="INNER MEMBRANE PROTEIN YGIH"/>
    <property type="match status" value="1"/>
</dbReference>
<keyword evidence="4 10" id="KW-0812">Transmembrane</keyword>
<evidence type="ECO:0000256" key="3">
    <source>
        <dbReference type="ARBA" id="ARBA00022679"/>
    </source>
</evidence>
<keyword evidence="9" id="KW-1208">Phospholipid metabolism</keyword>
<keyword evidence="5 10" id="KW-1133">Transmembrane helix</keyword>
<dbReference type="Pfam" id="PF02660">
    <property type="entry name" value="G3P_acyltransf"/>
    <property type="match status" value="1"/>
</dbReference>
<name>A0A382YED5_9ZZZZ</name>
<dbReference type="AlphaFoldDB" id="A0A382YED5"/>
<dbReference type="GO" id="GO:0008654">
    <property type="term" value="P:phospholipid biosynthetic process"/>
    <property type="evidence" value="ECO:0007669"/>
    <property type="project" value="UniProtKB-KW"/>
</dbReference>
<dbReference type="GO" id="GO:0043772">
    <property type="term" value="F:acyl-phosphate glycerol-3-phosphate acyltransferase activity"/>
    <property type="evidence" value="ECO:0007669"/>
    <property type="project" value="InterPro"/>
</dbReference>
<keyword evidence="7 10" id="KW-0472">Membrane</keyword>
<evidence type="ECO:0008006" key="12">
    <source>
        <dbReference type="Google" id="ProtNLM"/>
    </source>
</evidence>
<evidence type="ECO:0000256" key="2">
    <source>
        <dbReference type="ARBA" id="ARBA00022516"/>
    </source>
</evidence>
<feature type="transmembrane region" description="Helical" evidence="10">
    <location>
        <begin position="6"/>
        <end position="25"/>
    </location>
</feature>
<evidence type="ECO:0000256" key="8">
    <source>
        <dbReference type="ARBA" id="ARBA00023209"/>
    </source>
</evidence>
<feature type="transmembrane region" description="Helical" evidence="10">
    <location>
        <begin position="93"/>
        <end position="113"/>
    </location>
</feature>
<keyword evidence="2" id="KW-0444">Lipid biosynthesis</keyword>
<dbReference type="InterPro" id="IPR003811">
    <property type="entry name" value="G3P_acylTferase_PlsY"/>
</dbReference>
<accession>A0A382YED5</accession>
<evidence type="ECO:0000256" key="7">
    <source>
        <dbReference type="ARBA" id="ARBA00023136"/>
    </source>
</evidence>